<keyword evidence="5" id="KW-1185">Reference proteome</keyword>
<proteinExistence type="predicted"/>
<accession>A0A6S7LV21</accession>
<dbReference type="InterPro" id="IPR027806">
    <property type="entry name" value="HARBI1_dom"/>
</dbReference>
<dbReference type="Proteomes" id="UP001152795">
    <property type="component" value="Unassembled WGS sequence"/>
</dbReference>
<organism evidence="4 5">
    <name type="scientific">Paramuricea clavata</name>
    <name type="common">Red gorgonian</name>
    <name type="synonym">Violescent sea-whip</name>
    <dbReference type="NCBI Taxonomy" id="317549"/>
    <lineage>
        <taxon>Eukaryota</taxon>
        <taxon>Metazoa</taxon>
        <taxon>Cnidaria</taxon>
        <taxon>Anthozoa</taxon>
        <taxon>Octocorallia</taxon>
        <taxon>Malacalcyonacea</taxon>
        <taxon>Plexauridae</taxon>
        <taxon>Paramuricea</taxon>
    </lineage>
</organism>
<dbReference type="GO" id="GO:0046872">
    <property type="term" value="F:metal ion binding"/>
    <property type="evidence" value="ECO:0007669"/>
    <property type="project" value="UniProtKB-KW"/>
</dbReference>
<dbReference type="EMBL" id="CACRXK020041339">
    <property type="protein sequence ID" value="CAB4045712.1"/>
    <property type="molecule type" value="Genomic_DNA"/>
</dbReference>
<comment type="cofactor">
    <cofactor evidence="1">
        <name>a divalent metal cation</name>
        <dbReference type="ChEBI" id="CHEBI:60240"/>
    </cofactor>
</comment>
<dbReference type="Pfam" id="PF13359">
    <property type="entry name" value="DDE_Tnp_4"/>
    <property type="match status" value="1"/>
</dbReference>
<evidence type="ECO:0000313" key="5">
    <source>
        <dbReference type="Proteomes" id="UP001152795"/>
    </source>
</evidence>
<feature type="non-terminal residue" evidence="4">
    <location>
        <position position="1"/>
    </location>
</feature>
<evidence type="ECO:0000313" key="4">
    <source>
        <dbReference type="EMBL" id="CAB4045712.1"/>
    </source>
</evidence>
<reference evidence="4" key="1">
    <citation type="submission" date="2020-04" db="EMBL/GenBank/DDBJ databases">
        <authorList>
            <person name="Alioto T."/>
            <person name="Alioto T."/>
            <person name="Gomez Garrido J."/>
        </authorList>
    </citation>
    <scope>NUCLEOTIDE SEQUENCE</scope>
    <source>
        <strain evidence="4">A484AB</strain>
    </source>
</reference>
<name>A0A6S7LV21_PARCT</name>
<feature type="domain" description="DDE Tnp4" evidence="3">
    <location>
        <begin position="26"/>
        <end position="108"/>
    </location>
</feature>
<feature type="non-terminal residue" evidence="4">
    <location>
        <position position="140"/>
    </location>
</feature>
<evidence type="ECO:0000256" key="1">
    <source>
        <dbReference type="ARBA" id="ARBA00001968"/>
    </source>
</evidence>
<keyword evidence="2" id="KW-0479">Metal-binding</keyword>
<dbReference type="AlphaFoldDB" id="A0A6S7LV21"/>
<comment type="caution">
    <text evidence="4">The sequence shown here is derived from an EMBL/GenBank/DDBJ whole genome shotgun (WGS) entry which is preliminary data.</text>
</comment>
<protein>
    <recommendedName>
        <fullName evidence="3">DDE Tnp4 domain-containing protein</fullName>
    </recommendedName>
</protein>
<evidence type="ECO:0000256" key="2">
    <source>
        <dbReference type="ARBA" id="ARBA00022723"/>
    </source>
</evidence>
<sequence>VHWPTVDEWNALRGNWQVFPNAVGYLDGTPHEIYRPQVEPQREFYNGHRHYHLMNTQLIVDNLGNIVFLHAGFLGAQNDAINFLFMERIGPGTNFDMPPNAYLLADKGDTPTYIHYSHLFVPSRFDVWRCTTKDAHDVLT</sequence>
<evidence type="ECO:0000259" key="3">
    <source>
        <dbReference type="Pfam" id="PF13359"/>
    </source>
</evidence>
<dbReference type="OrthoDB" id="5978462at2759"/>
<gene>
    <name evidence="4" type="ORF">PACLA_8A068869</name>
</gene>